<dbReference type="GO" id="GO:0018104">
    <property type="term" value="P:peptidoglycan-protein cross-linking"/>
    <property type="evidence" value="ECO:0007669"/>
    <property type="project" value="TreeGrafter"/>
</dbReference>
<dbReference type="GO" id="GO:0005576">
    <property type="term" value="C:extracellular region"/>
    <property type="evidence" value="ECO:0007669"/>
    <property type="project" value="TreeGrafter"/>
</dbReference>
<keyword evidence="3 6" id="KW-0133">Cell shape</keyword>
<keyword evidence="4 6" id="KW-0573">Peptidoglycan synthesis</keyword>
<keyword evidence="5 6" id="KW-0961">Cell wall biogenesis/degradation</keyword>
<dbReference type="PANTHER" id="PTHR30582:SF33">
    <property type="entry name" value="EXPORTED PROTEIN"/>
    <property type="match status" value="1"/>
</dbReference>
<dbReference type="GO" id="GO:0071555">
    <property type="term" value="P:cell wall organization"/>
    <property type="evidence" value="ECO:0007669"/>
    <property type="project" value="UniProtKB-UniRule"/>
</dbReference>
<dbReference type="Pfam" id="PF03734">
    <property type="entry name" value="YkuD"/>
    <property type="match status" value="1"/>
</dbReference>
<evidence type="ECO:0000256" key="4">
    <source>
        <dbReference type="ARBA" id="ARBA00022984"/>
    </source>
</evidence>
<comment type="caution">
    <text evidence="9">The sequence shown here is derived from an EMBL/GenBank/DDBJ whole genome shotgun (WGS) entry which is preliminary data.</text>
</comment>
<dbReference type="GO" id="GO:0008360">
    <property type="term" value="P:regulation of cell shape"/>
    <property type="evidence" value="ECO:0007669"/>
    <property type="project" value="UniProtKB-UniRule"/>
</dbReference>
<feature type="active site" description="Proton donor/acceptor" evidence="6">
    <location>
        <position position="127"/>
    </location>
</feature>
<dbReference type="SUPFAM" id="SSF141523">
    <property type="entry name" value="L,D-transpeptidase catalytic domain-like"/>
    <property type="match status" value="1"/>
</dbReference>
<gene>
    <name evidence="9" type="ORF">LZ495_39330</name>
</gene>
<proteinExistence type="predicted"/>
<name>A0AA41Q8L9_9ACTN</name>
<evidence type="ECO:0000313" key="9">
    <source>
        <dbReference type="EMBL" id="MCF2533242.1"/>
    </source>
</evidence>
<dbReference type="RefSeq" id="WP_235058016.1">
    <property type="nucleotide sequence ID" value="NZ_JAKFHA010000046.1"/>
</dbReference>
<evidence type="ECO:0000256" key="1">
    <source>
        <dbReference type="ARBA" id="ARBA00004752"/>
    </source>
</evidence>
<dbReference type="GO" id="GO:0016740">
    <property type="term" value="F:transferase activity"/>
    <property type="evidence" value="ECO:0007669"/>
    <property type="project" value="UniProtKB-KW"/>
</dbReference>
<evidence type="ECO:0000259" key="8">
    <source>
        <dbReference type="PROSITE" id="PS52029"/>
    </source>
</evidence>
<dbReference type="AlphaFoldDB" id="A0AA41Q8L9"/>
<keyword evidence="10" id="KW-1185">Reference proteome</keyword>
<sequence length="170" mass="18543">MPSVLRTAVHRSGLSRPVRHALVSVSMAGALVAALAPAVEAAPAASNPCPKGYVRIVCVDLNRQSLWMQDASGKRTFGPVPIRSGRKGFATRTGMKKIFAKYEKDYSRLYHVSMPYAQYFDGGQALHAYAGAITNPPGSHGCVNMRHADAKKVFSLTRNGDRVYIWGRRP</sequence>
<dbReference type="CDD" id="cd16913">
    <property type="entry name" value="YkuD_like"/>
    <property type="match status" value="1"/>
</dbReference>
<feature type="domain" description="L,D-TPase catalytic" evidence="8">
    <location>
        <begin position="55"/>
        <end position="166"/>
    </location>
</feature>
<keyword evidence="2" id="KW-0808">Transferase</keyword>
<feature type="chain" id="PRO_5041240459" evidence="7">
    <location>
        <begin position="42"/>
        <end position="170"/>
    </location>
</feature>
<protein>
    <submittedName>
        <fullName evidence="9">L,D-transpeptidase</fullName>
    </submittedName>
</protein>
<organism evidence="9 10">
    <name type="scientific">Yinghuangia soli</name>
    <dbReference type="NCBI Taxonomy" id="2908204"/>
    <lineage>
        <taxon>Bacteria</taxon>
        <taxon>Bacillati</taxon>
        <taxon>Actinomycetota</taxon>
        <taxon>Actinomycetes</taxon>
        <taxon>Kitasatosporales</taxon>
        <taxon>Streptomycetaceae</taxon>
        <taxon>Yinghuangia</taxon>
    </lineage>
</organism>
<evidence type="ECO:0000313" key="10">
    <source>
        <dbReference type="Proteomes" id="UP001165378"/>
    </source>
</evidence>
<feature type="active site" description="Nucleophile" evidence="6">
    <location>
        <position position="142"/>
    </location>
</feature>
<dbReference type="Proteomes" id="UP001165378">
    <property type="component" value="Unassembled WGS sequence"/>
</dbReference>
<feature type="signal peptide" evidence="7">
    <location>
        <begin position="1"/>
        <end position="41"/>
    </location>
</feature>
<evidence type="ECO:0000256" key="3">
    <source>
        <dbReference type="ARBA" id="ARBA00022960"/>
    </source>
</evidence>
<dbReference type="PANTHER" id="PTHR30582">
    <property type="entry name" value="L,D-TRANSPEPTIDASE"/>
    <property type="match status" value="1"/>
</dbReference>
<dbReference type="PROSITE" id="PS52029">
    <property type="entry name" value="LD_TPASE"/>
    <property type="match status" value="1"/>
</dbReference>
<dbReference type="Gene3D" id="2.40.440.10">
    <property type="entry name" value="L,D-transpeptidase catalytic domain-like"/>
    <property type="match status" value="1"/>
</dbReference>
<dbReference type="InterPro" id="IPR050979">
    <property type="entry name" value="LD-transpeptidase"/>
</dbReference>
<dbReference type="InterPro" id="IPR038063">
    <property type="entry name" value="Transpep_catalytic_dom"/>
</dbReference>
<dbReference type="EMBL" id="JAKFHA010000046">
    <property type="protein sequence ID" value="MCF2533242.1"/>
    <property type="molecule type" value="Genomic_DNA"/>
</dbReference>
<evidence type="ECO:0000256" key="2">
    <source>
        <dbReference type="ARBA" id="ARBA00022679"/>
    </source>
</evidence>
<dbReference type="GO" id="GO:0071972">
    <property type="term" value="F:peptidoglycan L,D-transpeptidase activity"/>
    <property type="evidence" value="ECO:0007669"/>
    <property type="project" value="TreeGrafter"/>
</dbReference>
<accession>A0AA41Q8L9</accession>
<evidence type="ECO:0000256" key="7">
    <source>
        <dbReference type="SAM" id="SignalP"/>
    </source>
</evidence>
<dbReference type="InterPro" id="IPR005490">
    <property type="entry name" value="LD_TPept_cat_dom"/>
</dbReference>
<comment type="pathway">
    <text evidence="1 6">Cell wall biogenesis; peptidoglycan biosynthesis.</text>
</comment>
<evidence type="ECO:0000256" key="6">
    <source>
        <dbReference type="PROSITE-ProRule" id="PRU01373"/>
    </source>
</evidence>
<evidence type="ECO:0000256" key="5">
    <source>
        <dbReference type="ARBA" id="ARBA00023316"/>
    </source>
</evidence>
<keyword evidence="7" id="KW-0732">Signal</keyword>
<reference evidence="9" key="1">
    <citation type="submission" date="2022-01" db="EMBL/GenBank/DDBJ databases">
        <title>Genome-Based Taxonomic Classification of the Phylum Actinobacteria.</title>
        <authorList>
            <person name="Gao Y."/>
        </authorList>
    </citation>
    <scope>NUCLEOTIDE SEQUENCE</scope>
    <source>
        <strain evidence="9">KLBMP 8922</strain>
    </source>
</reference>